<dbReference type="EMBL" id="LNQE01000205">
    <property type="protein sequence ID" value="KUG28572.1"/>
    <property type="molecule type" value="Genomic_DNA"/>
</dbReference>
<proteinExistence type="predicted"/>
<reference evidence="2" key="1">
    <citation type="journal article" date="2015" name="Proc. Natl. Acad. Sci. U.S.A.">
        <title>Networks of energetic and metabolic interactions define dynamics in microbial communities.</title>
        <authorList>
            <person name="Embree M."/>
            <person name="Liu J.K."/>
            <person name="Al-Bassam M.M."/>
            <person name="Zengler K."/>
        </authorList>
    </citation>
    <scope>NUCLEOTIDE SEQUENCE</scope>
</reference>
<feature type="region of interest" description="Disordered" evidence="1">
    <location>
        <begin position="1"/>
        <end position="37"/>
    </location>
</feature>
<name>A0A0W8G694_9ZZZZ</name>
<evidence type="ECO:0000256" key="1">
    <source>
        <dbReference type="SAM" id="MobiDB-lite"/>
    </source>
</evidence>
<dbReference type="AlphaFoldDB" id="A0A0W8G694"/>
<feature type="compositionally biased region" description="Low complexity" evidence="1">
    <location>
        <begin position="1"/>
        <end position="10"/>
    </location>
</feature>
<gene>
    <name evidence="2" type="ORF">ASZ90_001554</name>
</gene>
<accession>A0A0W8G694</accession>
<sequence>MIENWPLRPRITPPPPGGKRRVRAGHDRPNQKIRQYF</sequence>
<comment type="caution">
    <text evidence="2">The sequence shown here is derived from an EMBL/GenBank/DDBJ whole genome shotgun (WGS) entry which is preliminary data.</text>
</comment>
<evidence type="ECO:0000313" key="2">
    <source>
        <dbReference type="EMBL" id="KUG28572.1"/>
    </source>
</evidence>
<protein>
    <submittedName>
        <fullName evidence="2">Uncharacterized protein</fullName>
    </submittedName>
</protein>
<organism evidence="2">
    <name type="scientific">hydrocarbon metagenome</name>
    <dbReference type="NCBI Taxonomy" id="938273"/>
    <lineage>
        <taxon>unclassified sequences</taxon>
        <taxon>metagenomes</taxon>
        <taxon>ecological metagenomes</taxon>
    </lineage>
</organism>